<keyword evidence="1" id="KW-0812">Transmembrane</keyword>
<name>A0AB73JH94_STAAU</name>
<organism evidence="2 3">
    <name type="scientific">Staphylococcus aureus</name>
    <dbReference type="NCBI Taxonomy" id="1280"/>
    <lineage>
        <taxon>Bacteria</taxon>
        <taxon>Bacillati</taxon>
        <taxon>Bacillota</taxon>
        <taxon>Bacilli</taxon>
        <taxon>Bacillales</taxon>
        <taxon>Staphylococcaceae</taxon>
        <taxon>Staphylococcus</taxon>
    </lineage>
</organism>
<comment type="caution">
    <text evidence="2">The sequence shown here is derived from an EMBL/GenBank/DDBJ whole genome shotgun (WGS) entry which is preliminary data.</text>
</comment>
<proteinExistence type="predicted"/>
<dbReference type="RefSeq" id="WP_001574967.1">
    <property type="nucleotide sequence ID" value="NZ_JABMKL010000023.1"/>
</dbReference>
<gene>
    <name evidence="2" type="ORF">GAY54_08235</name>
</gene>
<accession>A0AB73JH94</accession>
<protein>
    <submittedName>
        <fullName evidence="2">Uncharacterized protein</fullName>
    </submittedName>
</protein>
<evidence type="ECO:0000313" key="2">
    <source>
        <dbReference type="EMBL" id="MUG52541.1"/>
    </source>
</evidence>
<dbReference type="Proteomes" id="UP000463077">
    <property type="component" value="Unassembled WGS sequence"/>
</dbReference>
<evidence type="ECO:0000313" key="3">
    <source>
        <dbReference type="Proteomes" id="UP000463077"/>
    </source>
</evidence>
<evidence type="ECO:0000256" key="1">
    <source>
        <dbReference type="SAM" id="Phobius"/>
    </source>
</evidence>
<keyword evidence="1" id="KW-1133">Transmembrane helix</keyword>
<feature type="transmembrane region" description="Helical" evidence="1">
    <location>
        <begin position="34"/>
        <end position="52"/>
    </location>
</feature>
<dbReference type="EMBL" id="WFHO01000014">
    <property type="protein sequence ID" value="MUG52541.1"/>
    <property type="molecule type" value="Genomic_DNA"/>
</dbReference>
<reference evidence="2 3" key="1">
    <citation type="journal article" date="2019" name="Int. J. Infect. Dis.">
        <title>Characterization of a community-acquired methicillin-resistant sequence type 338 Staphylococcus aureus strain containing a staphylococcal cassette chromosome mec type VT.</title>
        <authorList>
            <person name="Chen Y."/>
            <person name="Hong J."/>
            <person name="Chen Y."/>
            <person name="Wang H."/>
            <person name="Yu Y."/>
            <person name="Qu T."/>
        </authorList>
    </citation>
    <scope>NUCLEOTIDE SEQUENCE [LARGE SCALE GENOMIC DNA]</scope>
    <source>
        <strain evidence="2 3">LJ05</strain>
    </source>
</reference>
<sequence>MIERLNNVEPQQALGILVLAPIIAIASMDWRYVIPLGLLTIVVAIGTLYKMFTSWEWTKGFIAYSIAGVTAIITFVIWGSIIVVLVILSACFFIGMPD</sequence>
<keyword evidence="1" id="KW-0472">Membrane</keyword>
<feature type="transmembrane region" description="Helical" evidence="1">
    <location>
        <begin position="64"/>
        <end position="95"/>
    </location>
</feature>
<dbReference type="AlphaFoldDB" id="A0AB73JH94"/>
<feature type="transmembrane region" description="Helical" evidence="1">
    <location>
        <begin position="12"/>
        <end position="28"/>
    </location>
</feature>